<dbReference type="GO" id="GO:0004418">
    <property type="term" value="F:hydroxymethylbilane synthase activity"/>
    <property type="evidence" value="ECO:0007669"/>
    <property type="project" value="UniProtKB-UniRule"/>
</dbReference>
<sequence length="313" mass="34492">MKEAAEEIATEEGREVLKIGTRSSQLAQAQAKAVSDLLRTRGIDSELILFETKGDKILDRALNAIGDKGLFTTELERALAKGTIDIAIHSLKDLPTTQAPHLTIGAYVLPEDPRDVLIAHKDVVWDSLPQCARVATSSLRRKAFLKVLRPDLEIIPVRGNLQTRLRKWEENGWDALVLAAAGVHRLGWHHLVSSYLDPWVCVPSPGQGILAVQIRDDRESLKNLLEPFNDRRAAVTAMAGRAVLAELGGGCQVPFGTYAEWINEDKIHIRAKVADVNGKRNITRDIEGLGKDFLHLGRKLAQELIALGALQLL</sequence>
<comment type="catalytic activity">
    <reaction evidence="6 7">
        <text>4 porphobilinogen + H2O = hydroxymethylbilane + 4 NH4(+)</text>
        <dbReference type="Rhea" id="RHEA:13185"/>
        <dbReference type="ChEBI" id="CHEBI:15377"/>
        <dbReference type="ChEBI" id="CHEBI:28938"/>
        <dbReference type="ChEBI" id="CHEBI:57845"/>
        <dbReference type="ChEBI" id="CHEBI:58126"/>
        <dbReference type="EC" id="2.5.1.61"/>
    </reaction>
</comment>
<dbReference type="Gene3D" id="3.40.190.10">
    <property type="entry name" value="Periplasmic binding protein-like II"/>
    <property type="match status" value="2"/>
</dbReference>
<dbReference type="SUPFAM" id="SSF54782">
    <property type="entry name" value="Porphobilinogen deaminase (hydroxymethylbilane synthase), C-terminal domain"/>
    <property type="match status" value="1"/>
</dbReference>
<dbReference type="NCBIfam" id="TIGR00212">
    <property type="entry name" value="hemC"/>
    <property type="match status" value="1"/>
</dbReference>
<evidence type="ECO:0000256" key="5">
    <source>
        <dbReference type="ARBA" id="ARBA00023244"/>
    </source>
</evidence>
<dbReference type="Proteomes" id="UP000242699">
    <property type="component" value="Unassembled WGS sequence"/>
</dbReference>
<evidence type="ECO:0000313" key="11">
    <source>
        <dbReference type="Proteomes" id="UP000242699"/>
    </source>
</evidence>
<dbReference type="Pfam" id="PF03900">
    <property type="entry name" value="Porphobil_deamC"/>
    <property type="match status" value="1"/>
</dbReference>
<comment type="cofactor">
    <cofactor evidence="7">
        <name>dipyrromethane</name>
        <dbReference type="ChEBI" id="CHEBI:60342"/>
    </cofactor>
    <text evidence="7">Binds 1 dipyrromethane group covalently.</text>
</comment>
<feature type="domain" description="Porphobilinogen deaminase C-terminal" evidence="9">
    <location>
        <begin position="236"/>
        <end position="305"/>
    </location>
</feature>
<comment type="caution">
    <text evidence="10">The sequence shown here is derived from an EMBL/GenBank/DDBJ whole genome shotgun (WGS) entry which is preliminary data.</text>
</comment>
<dbReference type="InterPro" id="IPR022418">
    <property type="entry name" value="Porphobilinogen_deaminase_C"/>
</dbReference>
<dbReference type="PANTHER" id="PTHR11557">
    <property type="entry name" value="PORPHOBILINOGEN DEAMINASE"/>
    <property type="match status" value="1"/>
</dbReference>
<dbReference type="InterPro" id="IPR036803">
    <property type="entry name" value="Porphobilinogen_deaminase_C_sf"/>
</dbReference>
<dbReference type="AlphaFoldDB" id="A0A2T2X2Z3"/>
<organism evidence="10 11">
    <name type="scientific">Sulfobacillus benefaciens</name>
    <dbReference type="NCBI Taxonomy" id="453960"/>
    <lineage>
        <taxon>Bacteria</taxon>
        <taxon>Bacillati</taxon>
        <taxon>Bacillota</taxon>
        <taxon>Clostridia</taxon>
        <taxon>Eubacteriales</taxon>
        <taxon>Clostridiales Family XVII. Incertae Sedis</taxon>
        <taxon>Sulfobacillus</taxon>
    </lineage>
</organism>
<dbReference type="Gene3D" id="3.30.160.40">
    <property type="entry name" value="Porphobilinogen deaminase, C-terminal domain"/>
    <property type="match status" value="1"/>
</dbReference>
<dbReference type="PANTHER" id="PTHR11557:SF0">
    <property type="entry name" value="PORPHOBILINOGEN DEAMINASE"/>
    <property type="match status" value="1"/>
</dbReference>
<dbReference type="InterPro" id="IPR022417">
    <property type="entry name" value="Porphobilin_deaminase_N"/>
</dbReference>
<evidence type="ECO:0000313" key="10">
    <source>
        <dbReference type="EMBL" id="PSR28852.1"/>
    </source>
</evidence>
<accession>A0A2T2X2Z3</accession>
<comment type="function">
    <text evidence="1 7">Tetrapolymerization of the monopyrrole PBG into the hydroxymethylbilane pre-uroporphyrinogen in several discrete steps.</text>
</comment>
<dbReference type="GO" id="GO:0005737">
    <property type="term" value="C:cytoplasm"/>
    <property type="evidence" value="ECO:0007669"/>
    <property type="project" value="UniProtKB-UniRule"/>
</dbReference>
<reference evidence="10 11" key="1">
    <citation type="journal article" date="2014" name="BMC Genomics">
        <title>Comparison of environmental and isolate Sulfobacillus genomes reveals diverse carbon, sulfur, nitrogen, and hydrogen metabolisms.</title>
        <authorList>
            <person name="Justice N.B."/>
            <person name="Norman A."/>
            <person name="Brown C.T."/>
            <person name="Singh A."/>
            <person name="Thomas B.C."/>
            <person name="Banfield J.F."/>
        </authorList>
    </citation>
    <scope>NUCLEOTIDE SEQUENCE [LARGE SCALE GENOMIC DNA]</scope>
    <source>
        <strain evidence="10">AMDSBA1</strain>
    </source>
</reference>
<keyword evidence="4 7" id="KW-0808">Transferase</keyword>
<comment type="similarity">
    <text evidence="2 7">Belongs to the HMBS family.</text>
</comment>
<keyword evidence="5 7" id="KW-0627">Porphyrin biosynthesis</keyword>
<evidence type="ECO:0000256" key="1">
    <source>
        <dbReference type="ARBA" id="ARBA00002869"/>
    </source>
</evidence>
<feature type="domain" description="Porphobilinogen deaminase N-terminal" evidence="8">
    <location>
        <begin position="17"/>
        <end position="222"/>
    </location>
</feature>
<dbReference type="PRINTS" id="PR00151">
    <property type="entry name" value="PORPHBDMNASE"/>
</dbReference>
<gene>
    <name evidence="7" type="primary">hemC</name>
    <name evidence="10" type="ORF">C7B43_09215</name>
</gene>
<comment type="miscellaneous">
    <text evidence="7">The porphobilinogen subunits are added to the dipyrromethane group.</text>
</comment>
<evidence type="ECO:0000256" key="6">
    <source>
        <dbReference type="ARBA" id="ARBA00048169"/>
    </source>
</evidence>
<dbReference type="GO" id="GO:0006782">
    <property type="term" value="P:protoporphyrinogen IX biosynthetic process"/>
    <property type="evidence" value="ECO:0007669"/>
    <property type="project" value="UniProtKB-UniRule"/>
</dbReference>
<evidence type="ECO:0000256" key="7">
    <source>
        <dbReference type="HAMAP-Rule" id="MF_00260"/>
    </source>
</evidence>
<dbReference type="EC" id="2.5.1.61" evidence="7"/>
<dbReference type="SUPFAM" id="SSF53850">
    <property type="entry name" value="Periplasmic binding protein-like II"/>
    <property type="match status" value="1"/>
</dbReference>
<dbReference type="HAMAP" id="MF_00260">
    <property type="entry name" value="Porphobil_deam"/>
    <property type="match status" value="1"/>
</dbReference>
<evidence type="ECO:0000259" key="9">
    <source>
        <dbReference type="Pfam" id="PF03900"/>
    </source>
</evidence>
<dbReference type="Pfam" id="PF01379">
    <property type="entry name" value="Porphobil_deam"/>
    <property type="match status" value="1"/>
</dbReference>
<feature type="modified residue" description="S-(dipyrrolylmethanemethyl)cysteine" evidence="7">
    <location>
        <position position="251"/>
    </location>
</feature>
<evidence type="ECO:0000256" key="2">
    <source>
        <dbReference type="ARBA" id="ARBA00005638"/>
    </source>
</evidence>
<evidence type="ECO:0000256" key="3">
    <source>
        <dbReference type="ARBA" id="ARBA00011245"/>
    </source>
</evidence>
<dbReference type="PIRSF" id="PIRSF001438">
    <property type="entry name" value="4pyrrol_synth_OHMeBilane_synth"/>
    <property type="match status" value="1"/>
</dbReference>
<dbReference type="FunFam" id="3.40.190.10:FF:000005">
    <property type="entry name" value="Porphobilinogen deaminase"/>
    <property type="match status" value="1"/>
</dbReference>
<protein>
    <recommendedName>
        <fullName evidence="7">Porphobilinogen deaminase</fullName>
        <shortName evidence="7">PBG</shortName>
        <ecNumber evidence="7">2.5.1.61</ecNumber>
    </recommendedName>
    <alternativeName>
        <fullName evidence="7">Hydroxymethylbilane synthase</fullName>
        <shortName evidence="7">HMBS</shortName>
    </alternativeName>
    <alternativeName>
        <fullName evidence="7">Pre-uroporphyrinogen synthase</fullName>
    </alternativeName>
</protein>
<comment type="subunit">
    <text evidence="3 7">Monomer.</text>
</comment>
<name>A0A2T2X2Z3_9FIRM</name>
<proteinExistence type="inferred from homology"/>
<dbReference type="InterPro" id="IPR000860">
    <property type="entry name" value="HemC"/>
</dbReference>
<evidence type="ECO:0000259" key="8">
    <source>
        <dbReference type="Pfam" id="PF01379"/>
    </source>
</evidence>
<dbReference type="EMBL" id="PXYT01000018">
    <property type="protein sequence ID" value="PSR28852.1"/>
    <property type="molecule type" value="Genomic_DNA"/>
</dbReference>
<evidence type="ECO:0000256" key="4">
    <source>
        <dbReference type="ARBA" id="ARBA00022679"/>
    </source>
</evidence>